<proteinExistence type="predicted"/>
<evidence type="ECO:0000313" key="1">
    <source>
        <dbReference type="EMBL" id="QHQ60143.1"/>
    </source>
</evidence>
<dbReference type="KEGG" id="anr:Ana3638_04565"/>
<dbReference type="EMBL" id="CP048000">
    <property type="protein sequence ID" value="QHQ60143.1"/>
    <property type="molecule type" value="Genomic_DNA"/>
</dbReference>
<dbReference type="PROSITE" id="PS51257">
    <property type="entry name" value="PROKAR_LIPOPROTEIN"/>
    <property type="match status" value="1"/>
</dbReference>
<evidence type="ECO:0000313" key="2">
    <source>
        <dbReference type="Proteomes" id="UP000464314"/>
    </source>
</evidence>
<dbReference type="AlphaFoldDB" id="A0A6P1TI82"/>
<dbReference type="RefSeq" id="WP_161836979.1">
    <property type="nucleotide sequence ID" value="NZ_CP048000.1"/>
</dbReference>
<keyword evidence="2" id="KW-1185">Reference proteome</keyword>
<dbReference type="Proteomes" id="UP000464314">
    <property type="component" value="Chromosome"/>
</dbReference>
<organism evidence="1 2">
    <name type="scientific">Anaerocolumna sedimenticola</name>
    <dbReference type="NCBI Taxonomy" id="2696063"/>
    <lineage>
        <taxon>Bacteria</taxon>
        <taxon>Bacillati</taxon>
        <taxon>Bacillota</taxon>
        <taxon>Clostridia</taxon>
        <taxon>Lachnospirales</taxon>
        <taxon>Lachnospiraceae</taxon>
        <taxon>Anaerocolumna</taxon>
    </lineage>
</organism>
<gene>
    <name evidence="1" type="ORF">Ana3638_04565</name>
</gene>
<accession>A0A6P1TI82</accession>
<reference evidence="1 2" key="1">
    <citation type="submission" date="2020-01" db="EMBL/GenBank/DDBJ databases">
        <title>Genome analysis of Anaerocolumna sp. CBA3638.</title>
        <authorList>
            <person name="Kim J."/>
            <person name="Roh S.W."/>
        </authorList>
    </citation>
    <scope>NUCLEOTIDE SEQUENCE [LARGE SCALE GENOMIC DNA]</scope>
    <source>
        <strain evidence="1 2">CBA3638</strain>
    </source>
</reference>
<evidence type="ECO:0008006" key="3">
    <source>
        <dbReference type="Google" id="ProtNLM"/>
    </source>
</evidence>
<name>A0A6P1TI82_9FIRM</name>
<protein>
    <recommendedName>
        <fullName evidence="3">DUF4309 domain-containing protein</fullName>
    </recommendedName>
</protein>
<sequence length="169" mass="18687">MKKILFTLILITLLVGCSKNNNNGNTIENNTQTAENTAGYQFDYQGVTMSMNDNAAAIVDALGEPMDYFEAPSCAFQGLDKIYYYSGFDLSTYPGTDGDYISAIEFTDDSVSTKEGIFIGNTRDEVIKTYGNDYTEESGSLTYTKGKTKLTFLIENNAVTSINYEFITD</sequence>